<comment type="caution">
    <text evidence="2">The sequence shown here is derived from an EMBL/GenBank/DDBJ whole genome shotgun (WGS) entry which is preliminary data.</text>
</comment>
<evidence type="ECO:0000313" key="3">
    <source>
        <dbReference type="Proteomes" id="UP001501102"/>
    </source>
</evidence>
<feature type="signal peptide" evidence="1">
    <location>
        <begin position="1"/>
        <end position="30"/>
    </location>
</feature>
<organism evidence="2 3">
    <name type="scientific">Streptomyces thioluteus</name>
    <dbReference type="NCBI Taxonomy" id="66431"/>
    <lineage>
        <taxon>Bacteria</taxon>
        <taxon>Bacillati</taxon>
        <taxon>Actinomycetota</taxon>
        <taxon>Actinomycetes</taxon>
        <taxon>Kitasatosporales</taxon>
        <taxon>Streptomycetaceae</taxon>
        <taxon>Streptomyces</taxon>
    </lineage>
</organism>
<name>A0ABN3WIQ8_STRTU</name>
<sequence length="67" mass="6631">MTVGVFMRRLVVVLLGALAFFGFVAPPAGAAPDPAGGLSSCLFGEDIGPVEAPVAVSVGLSVDCLTP</sequence>
<keyword evidence="1" id="KW-0732">Signal</keyword>
<evidence type="ECO:0008006" key="4">
    <source>
        <dbReference type="Google" id="ProtNLM"/>
    </source>
</evidence>
<feature type="chain" id="PRO_5045358393" description="Secreted protein" evidence="1">
    <location>
        <begin position="31"/>
        <end position="67"/>
    </location>
</feature>
<reference evidence="2 3" key="1">
    <citation type="journal article" date="2019" name="Int. J. Syst. Evol. Microbiol.">
        <title>The Global Catalogue of Microorganisms (GCM) 10K type strain sequencing project: providing services to taxonomists for standard genome sequencing and annotation.</title>
        <authorList>
            <consortium name="The Broad Institute Genomics Platform"/>
            <consortium name="The Broad Institute Genome Sequencing Center for Infectious Disease"/>
            <person name="Wu L."/>
            <person name="Ma J."/>
        </authorList>
    </citation>
    <scope>NUCLEOTIDE SEQUENCE [LARGE SCALE GENOMIC DNA]</scope>
    <source>
        <strain evidence="2 3">JCM 4087</strain>
    </source>
</reference>
<keyword evidence="3" id="KW-1185">Reference proteome</keyword>
<dbReference type="EMBL" id="BAAAXZ010000043">
    <property type="protein sequence ID" value="GAA2917434.1"/>
    <property type="molecule type" value="Genomic_DNA"/>
</dbReference>
<gene>
    <name evidence="2" type="ORF">GCM10020221_12010</name>
</gene>
<protein>
    <recommendedName>
        <fullName evidence="4">Secreted protein</fullName>
    </recommendedName>
</protein>
<evidence type="ECO:0000256" key="1">
    <source>
        <dbReference type="SAM" id="SignalP"/>
    </source>
</evidence>
<evidence type="ECO:0000313" key="2">
    <source>
        <dbReference type="EMBL" id="GAA2917434.1"/>
    </source>
</evidence>
<accession>A0ABN3WIQ8</accession>
<proteinExistence type="predicted"/>
<dbReference type="Proteomes" id="UP001501102">
    <property type="component" value="Unassembled WGS sequence"/>
</dbReference>